<accession>A0A1V4CYR3</accession>
<reference evidence="5" key="1">
    <citation type="submission" date="2016-12" db="EMBL/GenBank/DDBJ databases">
        <title>Genome sequence of Streptomyces antioxidans MUSC 164.</title>
        <authorList>
            <person name="Lee L.-H."/>
            <person name="Ser H.-L."/>
        </authorList>
    </citation>
    <scope>NUCLEOTIDE SEQUENCE [LARGE SCALE GENOMIC DNA]</scope>
    <source>
        <strain evidence="5">MUSC 164</strain>
    </source>
</reference>
<comment type="caution">
    <text evidence="5">The sequence shown here is derived from an EMBL/GenBank/DDBJ whole genome shotgun (WGS) entry which is preliminary data.</text>
</comment>
<name>A0A1V4CYR3_9ACTN</name>
<dbReference type="EMBL" id="LAKD02000086">
    <property type="protein sequence ID" value="OPF73778.1"/>
    <property type="molecule type" value="Genomic_DNA"/>
</dbReference>
<keyword evidence="6" id="KW-1185">Reference proteome</keyword>
<evidence type="ECO:0000256" key="1">
    <source>
        <dbReference type="ARBA" id="ARBA00022801"/>
    </source>
</evidence>
<dbReference type="PANTHER" id="PTHR43156:SF2">
    <property type="entry name" value="STAGE II SPORULATION PROTEIN E"/>
    <property type="match status" value="1"/>
</dbReference>
<gene>
    <name evidence="5" type="ORF">VT50_0227880</name>
</gene>
<feature type="region of interest" description="Disordered" evidence="2">
    <location>
        <begin position="215"/>
        <end position="241"/>
    </location>
</feature>
<dbReference type="Gene3D" id="3.60.40.10">
    <property type="entry name" value="PPM-type phosphatase domain"/>
    <property type="match status" value="1"/>
</dbReference>
<proteinExistence type="predicted"/>
<dbReference type="GO" id="GO:0016791">
    <property type="term" value="F:phosphatase activity"/>
    <property type="evidence" value="ECO:0007669"/>
    <property type="project" value="TreeGrafter"/>
</dbReference>
<dbReference type="OrthoDB" id="311904at2"/>
<evidence type="ECO:0000256" key="2">
    <source>
        <dbReference type="SAM" id="MobiDB-lite"/>
    </source>
</evidence>
<dbReference type="Pfam" id="PF07228">
    <property type="entry name" value="SpoIIE"/>
    <property type="match status" value="1"/>
</dbReference>
<dbReference type="AlphaFoldDB" id="A0A1V4CYR3"/>
<evidence type="ECO:0000313" key="5">
    <source>
        <dbReference type="EMBL" id="OPF73778.1"/>
    </source>
</evidence>
<evidence type="ECO:0000313" key="6">
    <source>
        <dbReference type="Proteomes" id="UP000033615"/>
    </source>
</evidence>
<keyword evidence="3" id="KW-0812">Transmembrane</keyword>
<feature type="transmembrane region" description="Helical" evidence="3">
    <location>
        <begin position="81"/>
        <end position="97"/>
    </location>
</feature>
<dbReference type="InterPro" id="IPR052016">
    <property type="entry name" value="Bact_Sigma-Reg"/>
</dbReference>
<keyword evidence="1" id="KW-0378">Hydrolase</keyword>
<sequence length="402" mass="43099">MRPWQPGHALVAIPVGLIVVITIVDVMAPAHIHLGPLLVVAPAITPSFAGPRTTGLIGALAVAAQILIAVLRSGFDVNHQVQIVALTVLSLFIVVYAREQRRRHRELARVRSVSEATQRVVLRPLPYRLGPLRVASLYLAAEDEAQIGGDLYAATRVKECTRLIIGDVRGKGLTSISDASVLMGAFREAAHLTPGLLELTDVLERSVCRHLAEHAATDAEHGDGEHSSGGHGDGEQPRPGADEELREHFITALLVDVPDGDTVTFMANCGHPPPLLLREDGRVTTLYPSHPTPPLGMCELPRSSGAPGAPEAVPFEDGDTLLLYTDGVIEARAPDGSFYPLAERVGQWRGSGPEGLLQHIRRDLLAHVGGRLGDDAAMVVIQRSPALHPVQQLRRVVPAADR</sequence>
<organism evidence="5 6">
    <name type="scientific">Streptomyces antioxidans</name>
    <dbReference type="NCBI Taxonomy" id="1507734"/>
    <lineage>
        <taxon>Bacteria</taxon>
        <taxon>Bacillati</taxon>
        <taxon>Actinomycetota</taxon>
        <taxon>Actinomycetes</taxon>
        <taxon>Kitasatosporales</taxon>
        <taxon>Streptomycetaceae</taxon>
        <taxon>Streptomyces</taxon>
    </lineage>
</organism>
<feature type="transmembrane region" description="Helical" evidence="3">
    <location>
        <begin position="56"/>
        <end position="75"/>
    </location>
</feature>
<protein>
    <submittedName>
        <fullName evidence="5">Protein phosphatase</fullName>
    </submittedName>
</protein>
<dbReference type="InterPro" id="IPR036457">
    <property type="entry name" value="PPM-type-like_dom_sf"/>
</dbReference>
<evidence type="ECO:0000259" key="4">
    <source>
        <dbReference type="SMART" id="SM00331"/>
    </source>
</evidence>
<feature type="transmembrane region" description="Helical" evidence="3">
    <location>
        <begin position="7"/>
        <end position="24"/>
    </location>
</feature>
<dbReference type="SMART" id="SM00331">
    <property type="entry name" value="PP2C_SIG"/>
    <property type="match status" value="1"/>
</dbReference>
<keyword evidence="3" id="KW-1133">Transmembrane helix</keyword>
<keyword evidence="3" id="KW-0472">Membrane</keyword>
<feature type="domain" description="PPM-type phosphatase" evidence="4">
    <location>
        <begin position="132"/>
        <end position="383"/>
    </location>
</feature>
<dbReference type="PANTHER" id="PTHR43156">
    <property type="entry name" value="STAGE II SPORULATION PROTEIN E-RELATED"/>
    <property type="match status" value="1"/>
</dbReference>
<dbReference type="InterPro" id="IPR001932">
    <property type="entry name" value="PPM-type_phosphatase-like_dom"/>
</dbReference>
<evidence type="ECO:0000256" key="3">
    <source>
        <dbReference type="SAM" id="Phobius"/>
    </source>
</evidence>
<dbReference type="Proteomes" id="UP000033615">
    <property type="component" value="Unassembled WGS sequence"/>
</dbReference>